<dbReference type="Proteomes" id="UP000440713">
    <property type="component" value="Unassembled WGS sequence"/>
</dbReference>
<evidence type="ECO:0000313" key="3">
    <source>
        <dbReference type="Proteomes" id="UP000440713"/>
    </source>
</evidence>
<dbReference type="SUPFAM" id="SSF52833">
    <property type="entry name" value="Thioredoxin-like"/>
    <property type="match status" value="1"/>
</dbReference>
<gene>
    <name evidence="2" type="ORF">FYJ71_08240</name>
</gene>
<comment type="caution">
    <text evidence="2">The sequence shown here is derived from an EMBL/GenBank/DDBJ whole genome shotgun (WGS) entry which is preliminary data.</text>
</comment>
<sequence length="83" mass="9659">MKKLYGSYLCPDCPPVIEFLQNNNIDFEFVNITDSISNLKEFLYLRDNEDAFDDIKKENFVGIPCLVDNGKIYFQDEILNGKL</sequence>
<organism evidence="2 3">
    <name type="scientific">Peptostreptococcus porci</name>
    <dbReference type="NCBI Taxonomy" id="2652282"/>
    <lineage>
        <taxon>Bacteria</taxon>
        <taxon>Bacillati</taxon>
        <taxon>Bacillota</taxon>
        <taxon>Clostridia</taxon>
        <taxon>Peptostreptococcales</taxon>
        <taxon>Peptostreptococcaceae</taxon>
        <taxon>Peptostreptococcus</taxon>
    </lineage>
</organism>
<evidence type="ECO:0000259" key="1">
    <source>
        <dbReference type="Pfam" id="PF00462"/>
    </source>
</evidence>
<dbReference type="Gene3D" id="3.40.30.10">
    <property type="entry name" value="Glutaredoxin"/>
    <property type="match status" value="1"/>
</dbReference>
<keyword evidence="3" id="KW-1185">Reference proteome</keyword>
<dbReference type="Pfam" id="PF00462">
    <property type="entry name" value="Glutaredoxin"/>
    <property type="match status" value="1"/>
</dbReference>
<accession>A0A6N7XIN3</accession>
<proteinExistence type="predicted"/>
<dbReference type="InterPro" id="IPR002109">
    <property type="entry name" value="Glutaredoxin"/>
</dbReference>
<name>A0A6N7XIN3_9FIRM</name>
<dbReference type="RefSeq" id="WP_154538432.1">
    <property type="nucleotide sequence ID" value="NZ_JAXDWS010000001.1"/>
</dbReference>
<dbReference type="AlphaFoldDB" id="A0A6N7XIN3"/>
<dbReference type="InterPro" id="IPR036249">
    <property type="entry name" value="Thioredoxin-like_sf"/>
</dbReference>
<reference evidence="2 3" key="1">
    <citation type="submission" date="2019-08" db="EMBL/GenBank/DDBJ databases">
        <title>In-depth cultivation of the pig gut microbiome towards novel bacterial diversity and tailored functional studies.</title>
        <authorList>
            <person name="Wylensek D."/>
            <person name="Hitch T.C.A."/>
            <person name="Clavel T."/>
        </authorList>
    </citation>
    <scope>NUCLEOTIDE SEQUENCE [LARGE SCALE GENOMIC DNA]</scope>
    <source>
        <strain evidence="2 3">WCA-SAB-591-4A-A</strain>
    </source>
</reference>
<protein>
    <submittedName>
        <fullName evidence="2">Glutaredoxin</fullName>
    </submittedName>
</protein>
<feature type="domain" description="Glutaredoxin" evidence="1">
    <location>
        <begin position="4"/>
        <end position="36"/>
    </location>
</feature>
<evidence type="ECO:0000313" key="2">
    <source>
        <dbReference type="EMBL" id="MST62959.1"/>
    </source>
</evidence>
<dbReference type="EMBL" id="VUNE01000004">
    <property type="protein sequence ID" value="MST62959.1"/>
    <property type="molecule type" value="Genomic_DNA"/>
</dbReference>